<gene>
    <name evidence="1" type="ORF">N7505_008388</name>
</gene>
<evidence type="ECO:0000313" key="2">
    <source>
        <dbReference type="Proteomes" id="UP001220256"/>
    </source>
</evidence>
<accession>A0ABQ8WAD8</accession>
<protein>
    <submittedName>
        <fullName evidence="1">Uncharacterized protein</fullName>
    </submittedName>
</protein>
<dbReference type="EMBL" id="JAPVEB010000006">
    <property type="protein sequence ID" value="KAJ5261521.1"/>
    <property type="molecule type" value="Genomic_DNA"/>
</dbReference>
<sequence length="129" mass="14596">MWGGKWDVISPHALSGWTVSVSKMDQYEYLLRKTASYDFFQPWCKASPFGSKPIEKADPIKYKEGRRRTQSGTQRETPWYKMDISELSAAYLYAVAQWIVHAGGLITFGMEATDPRRDDGSCGRNGSCS</sequence>
<keyword evidence="2" id="KW-1185">Reference proteome</keyword>
<name>A0ABQ8WAD8_PENCH</name>
<dbReference type="Proteomes" id="UP001220256">
    <property type="component" value="Unassembled WGS sequence"/>
</dbReference>
<proteinExistence type="predicted"/>
<comment type="caution">
    <text evidence="1">The sequence shown here is derived from an EMBL/GenBank/DDBJ whole genome shotgun (WGS) entry which is preliminary data.</text>
</comment>
<reference evidence="1 2" key="1">
    <citation type="journal article" date="2023" name="IMA Fungus">
        <title>Comparative genomic study of the Penicillium genus elucidates a diverse pangenome and 15 lateral gene transfer events.</title>
        <authorList>
            <person name="Petersen C."/>
            <person name="Sorensen T."/>
            <person name="Nielsen M.R."/>
            <person name="Sondergaard T.E."/>
            <person name="Sorensen J.L."/>
            <person name="Fitzpatrick D.A."/>
            <person name="Frisvad J.C."/>
            <person name="Nielsen K.L."/>
        </authorList>
    </citation>
    <scope>NUCLEOTIDE SEQUENCE [LARGE SCALE GENOMIC DNA]</scope>
    <source>
        <strain evidence="1 2">IBT 3361</strain>
    </source>
</reference>
<evidence type="ECO:0000313" key="1">
    <source>
        <dbReference type="EMBL" id="KAJ5261521.1"/>
    </source>
</evidence>
<organism evidence="1 2">
    <name type="scientific">Penicillium chrysogenum</name>
    <name type="common">Penicillium notatum</name>
    <dbReference type="NCBI Taxonomy" id="5076"/>
    <lineage>
        <taxon>Eukaryota</taxon>
        <taxon>Fungi</taxon>
        <taxon>Dikarya</taxon>
        <taxon>Ascomycota</taxon>
        <taxon>Pezizomycotina</taxon>
        <taxon>Eurotiomycetes</taxon>
        <taxon>Eurotiomycetidae</taxon>
        <taxon>Eurotiales</taxon>
        <taxon>Aspergillaceae</taxon>
        <taxon>Penicillium</taxon>
        <taxon>Penicillium chrysogenum species complex</taxon>
    </lineage>
</organism>